<dbReference type="Pfam" id="PF01510">
    <property type="entry name" value="Amidase_2"/>
    <property type="match status" value="1"/>
</dbReference>
<dbReference type="Gene3D" id="1.10.101.10">
    <property type="entry name" value="PGBD-like superfamily/PGBD"/>
    <property type="match status" value="2"/>
</dbReference>
<dbReference type="SUPFAM" id="SSF47090">
    <property type="entry name" value="PGBD-like"/>
    <property type="match status" value="2"/>
</dbReference>
<dbReference type="PANTHER" id="PTHR30417:SF1">
    <property type="entry name" value="N-ACETYLMURAMOYL-L-ALANINE AMIDASE AMID"/>
    <property type="match status" value="1"/>
</dbReference>
<evidence type="ECO:0000256" key="1">
    <source>
        <dbReference type="ARBA" id="ARBA00001561"/>
    </source>
</evidence>
<dbReference type="InterPro" id="IPR002477">
    <property type="entry name" value="Peptidoglycan-bd-like"/>
</dbReference>
<proteinExistence type="inferred from homology"/>
<name>A0A7H0I3K0_9ACTN</name>
<dbReference type="InterPro" id="IPR023346">
    <property type="entry name" value="Lysozyme-like_dom_sf"/>
</dbReference>
<dbReference type="SUPFAM" id="SSF53955">
    <property type="entry name" value="Lysozyme-like"/>
    <property type="match status" value="1"/>
</dbReference>
<dbReference type="InterPro" id="IPR036366">
    <property type="entry name" value="PGBDSf"/>
</dbReference>
<evidence type="ECO:0000256" key="3">
    <source>
        <dbReference type="ARBA" id="ARBA00011901"/>
    </source>
</evidence>
<sequence>MPAVLTAVLGLTLTALAPAAQASPAAPAPPTVAAAFTAAAEEYDVPRDLLVAVGYGESRLDGHDGQPSQARGYGVMHLVDNPRQQTLREASRLTGLPAATLRHDTAANIRGGAAVLRARADAAGLTGAERDRPAAWYEAVARYGGSPDDRAARFYADGVYDILVQGVTARAEDGSAVTVRPTAVEPDRGDYADAAPLVAAPDYPSALWVPASTSNYKVGRTSAITAVVVHVTQGSYAGTISWIQNPTSQVSAHYVVRSSDGQVTQMVREKDTAWHAKSGNPYSVGIEHEGWVDQPSWFTDAMYRSSAALTRSIADRYNIPKDRAHIVGHVEVPGNDHTDPGPHWDWNRYMQLVGGSTTAPPQLTFSSYATLRNGSTGAQVSAAQWLLEAQGHDVGQVDGQFGSGTAAAVRAFQTAKGLSADSTVGPKTWTALLSAGARPALKQGSTGEAVQRVQRALTAALGRTVAADGIFGSGTAQAVRDYQSTRGLDPDSEVGPLTWGALQAGR</sequence>
<dbReference type="InterPro" id="IPR036505">
    <property type="entry name" value="Amidase/PGRP_sf"/>
</dbReference>
<dbReference type="InterPro" id="IPR002502">
    <property type="entry name" value="Amidase_domain"/>
</dbReference>
<reference evidence="8 9" key="1">
    <citation type="submission" date="2020-08" db="EMBL/GenBank/DDBJ databases">
        <title>A novel species.</title>
        <authorList>
            <person name="Gao J."/>
        </authorList>
    </citation>
    <scope>NUCLEOTIDE SEQUENCE [LARGE SCALE GENOMIC DNA]</scope>
    <source>
        <strain evidence="8 9">CRPJ-33</strain>
    </source>
</reference>
<dbReference type="GO" id="GO:0008745">
    <property type="term" value="F:N-acetylmuramoyl-L-alanine amidase activity"/>
    <property type="evidence" value="ECO:0007669"/>
    <property type="project" value="UniProtKB-EC"/>
</dbReference>
<evidence type="ECO:0000256" key="4">
    <source>
        <dbReference type="ARBA" id="ARBA00022801"/>
    </source>
</evidence>
<dbReference type="GO" id="GO:0071555">
    <property type="term" value="P:cell wall organization"/>
    <property type="evidence" value="ECO:0007669"/>
    <property type="project" value="UniProtKB-KW"/>
</dbReference>
<dbReference type="Gene3D" id="3.40.80.10">
    <property type="entry name" value="Peptidoglycan recognition protein-like"/>
    <property type="match status" value="1"/>
</dbReference>
<evidence type="ECO:0000313" key="8">
    <source>
        <dbReference type="EMBL" id="QNP67366.1"/>
    </source>
</evidence>
<dbReference type="InterPro" id="IPR051206">
    <property type="entry name" value="NAMLAA_amidase_2"/>
</dbReference>
<protein>
    <recommendedName>
        <fullName evidence="3">N-acetylmuramoyl-L-alanine amidase</fullName>
        <ecNumber evidence="3">3.5.1.28</ecNumber>
    </recommendedName>
</protein>
<dbReference type="KEGG" id="sgj:IAG43_12295"/>
<evidence type="ECO:0000256" key="5">
    <source>
        <dbReference type="ARBA" id="ARBA00023316"/>
    </source>
</evidence>
<gene>
    <name evidence="8" type="ORF">IAG43_12295</name>
</gene>
<dbReference type="Proteomes" id="UP000516230">
    <property type="component" value="Chromosome"/>
</dbReference>
<comment type="catalytic activity">
    <reaction evidence="1">
        <text>Hydrolyzes the link between N-acetylmuramoyl residues and L-amino acid residues in certain cell-wall glycopeptides.</text>
        <dbReference type="EC" id="3.5.1.28"/>
    </reaction>
</comment>
<dbReference type="SUPFAM" id="SSF55846">
    <property type="entry name" value="N-acetylmuramoyl-L-alanine amidase-like"/>
    <property type="match status" value="1"/>
</dbReference>
<dbReference type="PANTHER" id="PTHR30417">
    <property type="entry name" value="N-ACETYLMURAMOYL-L-ALANINE AMIDASE AMID"/>
    <property type="match status" value="1"/>
</dbReference>
<evidence type="ECO:0000256" key="6">
    <source>
        <dbReference type="SAM" id="SignalP"/>
    </source>
</evidence>
<dbReference type="SMART" id="SM00644">
    <property type="entry name" value="Ami_2"/>
    <property type="match status" value="1"/>
</dbReference>
<organism evidence="8 9">
    <name type="scientific">Streptomyces genisteinicus</name>
    <dbReference type="NCBI Taxonomy" id="2768068"/>
    <lineage>
        <taxon>Bacteria</taxon>
        <taxon>Bacillati</taxon>
        <taxon>Actinomycetota</taxon>
        <taxon>Actinomycetes</taxon>
        <taxon>Kitasatosporales</taxon>
        <taxon>Streptomycetaceae</taxon>
        <taxon>Streptomyces</taxon>
    </lineage>
</organism>
<dbReference type="GO" id="GO:0009253">
    <property type="term" value="P:peptidoglycan catabolic process"/>
    <property type="evidence" value="ECO:0007669"/>
    <property type="project" value="InterPro"/>
</dbReference>
<dbReference type="InterPro" id="IPR036365">
    <property type="entry name" value="PGBD-like_sf"/>
</dbReference>
<comment type="similarity">
    <text evidence="2">Belongs to the N-acetylmuramoyl-L-alanine amidase 2 family.</text>
</comment>
<dbReference type="AlphaFoldDB" id="A0A7H0I3K0"/>
<dbReference type="EMBL" id="CP060825">
    <property type="protein sequence ID" value="QNP67366.1"/>
    <property type="molecule type" value="Genomic_DNA"/>
</dbReference>
<dbReference type="CDD" id="cd06583">
    <property type="entry name" value="PGRP"/>
    <property type="match status" value="1"/>
</dbReference>
<keyword evidence="6" id="KW-0732">Signal</keyword>
<keyword evidence="4" id="KW-0378">Hydrolase</keyword>
<keyword evidence="9" id="KW-1185">Reference proteome</keyword>
<dbReference type="Gene3D" id="1.10.530.10">
    <property type="match status" value="1"/>
</dbReference>
<keyword evidence="5" id="KW-0961">Cell wall biogenesis/degradation</keyword>
<dbReference type="EC" id="3.5.1.28" evidence="3"/>
<accession>A0A7H0I3K0</accession>
<evidence type="ECO:0000313" key="9">
    <source>
        <dbReference type="Proteomes" id="UP000516230"/>
    </source>
</evidence>
<evidence type="ECO:0000256" key="2">
    <source>
        <dbReference type="ARBA" id="ARBA00007553"/>
    </source>
</evidence>
<dbReference type="FunFam" id="3.40.80.10:FF:000006">
    <property type="entry name" value="N-acetylmuramoyl-L-alanine amidase"/>
    <property type="match status" value="1"/>
</dbReference>
<feature type="signal peptide" evidence="6">
    <location>
        <begin position="1"/>
        <end position="22"/>
    </location>
</feature>
<dbReference type="GO" id="GO:0009254">
    <property type="term" value="P:peptidoglycan turnover"/>
    <property type="evidence" value="ECO:0007669"/>
    <property type="project" value="TreeGrafter"/>
</dbReference>
<dbReference type="Pfam" id="PF01471">
    <property type="entry name" value="PG_binding_1"/>
    <property type="match status" value="2"/>
</dbReference>
<feature type="domain" description="N-acetylmuramoyl-L-alanine amidase" evidence="7">
    <location>
        <begin position="213"/>
        <end position="341"/>
    </location>
</feature>
<feature type="chain" id="PRO_5028818619" description="N-acetylmuramoyl-L-alanine amidase" evidence="6">
    <location>
        <begin position="23"/>
        <end position="506"/>
    </location>
</feature>
<evidence type="ECO:0000259" key="7">
    <source>
        <dbReference type="SMART" id="SM00644"/>
    </source>
</evidence>